<accession>A0A0D2KQE7</accession>
<dbReference type="SMART" id="SM01163">
    <property type="entry name" value="DUF1785"/>
    <property type="match status" value="1"/>
</dbReference>
<dbReference type="STRING" id="945553.A0A0D2KQE7"/>
<evidence type="ECO:0000313" key="4">
    <source>
        <dbReference type="EMBL" id="KJA16837.1"/>
    </source>
</evidence>
<evidence type="ECO:0000256" key="1">
    <source>
        <dbReference type="SAM" id="MobiDB-lite"/>
    </source>
</evidence>
<dbReference type="Pfam" id="PF08699">
    <property type="entry name" value="ArgoL1"/>
    <property type="match status" value="1"/>
</dbReference>
<dbReference type="InterPro" id="IPR036085">
    <property type="entry name" value="PAZ_dom_sf"/>
</dbReference>
<dbReference type="PROSITE" id="PS50822">
    <property type="entry name" value="PIWI"/>
    <property type="match status" value="1"/>
</dbReference>
<dbReference type="PANTHER" id="PTHR22891">
    <property type="entry name" value="EUKARYOTIC TRANSLATION INITIATION FACTOR 2C"/>
    <property type="match status" value="1"/>
</dbReference>
<feature type="domain" description="Piwi" evidence="3">
    <location>
        <begin position="531"/>
        <end position="822"/>
    </location>
</feature>
<sequence>MPPRAAPNRDGPRRARGGTTPLASEDRRGGAARGSQLGADAPSTALPTIGVRRPGFGTAGRPLLLEVNSFELKAQDNSIFHYDARLSVPGAHCPTLVTITPDTLSGKRKFVLFQHLQNENPGIFTPKLVYDGQKMAYSIQALNLGGQNAGQFNVAFPRTGGGNAAGREPQVFSITLAQVATINTEILRRFVDGKQAWDENISNALMAYNIAIRTEPNLQNPYRGRSFYIHSDRQSIGGGLEVWRGIFQSVRPVIGRLVVNIDLSATIVYREGPLVRLINEFYEKSPDLPPLYMVPVHRKFPPQYARVRLLRFLRHLRVSVRSTGEGRPRAINGLTTNGADNEFFDTREGTRMSVADYFKHTLELPLKYPSAVCVVLGQDAKVPLEMCTVLRGQFSNADLGPNQVAQVLRFSTKKPVERMDAIKKGIQSNYISQFGLTITEQPMTVEARVIDPPSISYNNTGPQRLLVPKKGSWNMLDKKFKVPVTIQTWGIAIYESRMRFTESVLQEMITAFQIACARVDCIEKYKTAPHLFLVVLPEGSNEIYTAVKQKCTEAKDQYWANIMLKYLVPDVVFKQKHLPEFRVNVKLGGINSILESGIMDDITDPANPAIVIGADVIHPPPHSQGRPSFTAVVGSVDSNAAKYVSTSHVQVGRREMIVDLKEMVKNVLEKYKDYRLNTEKKAPGHLNPKRLFFFRDGVSEGEFDQVLKQELPLIRNACEELDMNPKITLIVVGKRHHNQENKNAPAGTVIDTDITHPLEFDFILQSHEGILGTSRPAHYSVLLDALSYALCHLYAPACRSVSIPAPVYSSERTSDDIATDADVVCARAKNRFGPGEQLGMSDTGTQASGDAAPDLEAYKRAYKPINSVQEDQMYFA</sequence>
<evidence type="ECO:0000313" key="5">
    <source>
        <dbReference type="Proteomes" id="UP000054270"/>
    </source>
</evidence>
<organism evidence="4 5">
    <name type="scientific">Hypholoma sublateritium (strain FD-334 SS-4)</name>
    <dbReference type="NCBI Taxonomy" id="945553"/>
    <lineage>
        <taxon>Eukaryota</taxon>
        <taxon>Fungi</taxon>
        <taxon>Dikarya</taxon>
        <taxon>Basidiomycota</taxon>
        <taxon>Agaricomycotina</taxon>
        <taxon>Agaricomycetes</taxon>
        <taxon>Agaricomycetidae</taxon>
        <taxon>Agaricales</taxon>
        <taxon>Agaricineae</taxon>
        <taxon>Strophariaceae</taxon>
        <taxon>Hypholoma</taxon>
    </lineage>
</organism>
<dbReference type="SUPFAM" id="SSF101690">
    <property type="entry name" value="PAZ domain"/>
    <property type="match status" value="1"/>
</dbReference>
<dbReference type="SMART" id="SM00950">
    <property type="entry name" value="Piwi"/>
    <property type="match status" value="1"/>
</dbReference>
<dbReference type="InterPro" id="IPR014811">
    <property type="entry name" value="ArgoL1"/>
</dbReference>
<feature type="domain" description="PAZ" evidence="2">
    <location>
        <begin position="273"/>
        <end position="391"/>
    </location>
</feature>
<dbReference type="Gene3D" id="3.40.50.2300">
    <property type="match status" value="2"/>
</dbReference>
<proteinExistence type="predicted"/>
<protein>
    <recommendedName>
        <fullName evidence="6">Piwi domain-containing protein</fullName>
    </recommendedName>
</protein>
<dbReference type="OrthoDB" id="10252740at2759"/>
<reference evidence="5" key="1">
    <citation type="submission" date="2014-04" db="EMBL/GenBank/DDBJ databases">
        <title>Evolutionary Origins and Diversification of the Mycorrhizal Mutualists.</title>
        <authorList>
            <consortium name="DOE Joint Genome Institute"/>
            <consortium name="Mycorrhizal Genomics Consortium"/>
            <person name="Kohler A."/>
            <person name="Kuo A."/>
            <person name="Nagy L.G."/>
            <person name="Floudas D."/>
            <person name="Copeland A."/>
            <person name="Barry K.W."/>
            <person name="Cichocki N."/>
            <person name="Veneault-Fourrey C."/>
            <person name="LaButti K."/>
            <person name="Lindquist E.A."/>
            <person name="Lipzen A."/>
            <person name="Lundell T."/>
            <person name="Morin E."/>
            <person name="Murat C."/>
            <person name="Riley R."/>
            <person name="Ohm R."/>
            <person name="Sun H."/>
            <person name="Tunlid A."/>
            <person name="Henrissat B."/>
            <person name="Grigoriev I.V."/>
            <person name="Hibbett D.S."/>
            <person name="Martin F."/>
        </authorList>
    </citation>
    <scope>NUCLEOTIDE SEQUENCE [LARGE SCALE GENOMIC DNA]</scope>
    <source>
        <strain evidence="5">FD-334 SS-4</strain>
    </source>
</reference>
<dbReference type="PROSITE" id="PS50821">
    <property type="entry name" value="PAZ"/>
    <property type="match status" value="1"/>
</dbReference>
<keyword evidence="5" id="KW-1185">Reference proteome</keyword>
<dbReference type="Gene3D" id="3.30.420.10">
    <property type="entry name" value="Ribonuclease H-like superfamily/Ribonuclease H"/>
    <property type="match status" value="1"/>
</dbReference>
<dbReference type="Gene3D" id="2.170.260.10">
    <property type="entry name" value="paz domain"/>
    <property type="match status" value="1"/>
</dbReference>
<dbReference type="InterPro" id="IPR036397">
    <property type="entry name" value="RNaseH_sf"/>
</dbReference>
<evidence type="ECO:0000259" key="2">
    <source>
        <dbReference type="PROSITE" id="PS50821"/>
    </source>
</evidence>
<feature type="region of interest" description="Disordered" evidence="1">
    <location>
        <begin position="1"/>
        <end position="49"/>
    </location>
</feature>
<evidence type="ECO:0008006" key="6">
    <source>
        <dbReference type="Google" id="ProtNLM"/>
    </source>
</evidence>
<dbReference type="OMA" id="YKEWKDP"/>
<dbReference type="InterPro" id="IPR032474">
    <property type="entry name" value="Argonaute_N"/>
</dbReference>
<dbReference type="GO" id="GO:0003723">
    <property type="term" value="F:RNA binding"/>
    <property type="evidence" value="ECO:0007669"/>
    <property type="project" value="InterPro"/>
</dbReference>
<name>A0A0D2KQE7_HYPSF</name>
<dbReference type="EMBL" id="KN817614">
    <property type="protein sequence ID" value="KJA16837.1"/>
    <property type="molecule type" value="Genomic_DNA"/>
</dbReference>
<evidence type="ECO:0000259" key="3">
    <source>
        <dbReference type="PROSITE" id="PS50822"/>
    </source>
</evidence>
<gene>
    <name evidence="4" type="ORF">HYPSUDRAFT_58011</name>
</gene>
<dbReference type="Pfam" id="PF16486">
    <property type="entry name" value="ArgoN"/>
    <property type="match status" value="1"/>
</dbReference>
<dbReference type="CDD" id="cd02846">
    <property type="entry name" value="PAZ_argonaute_like"/>
    <property type="match status" value="1"/>
</dbReference>
<dbReference type="InterPro" id="IPR003165">
    <property type="entry name" value="Piwi"/>
</dbReference>
<dbReference type="Proteomes" id="UP000054270">
    <property type="component" value="Unassembled WGS sequence"/>
</dbReference>
<dbReference type="InterPro" id="IPR032472">
    <property type="entry name" value="ArgoL2"/>
</dbReference>
<dbReference type="Pfam" id="PF02171">
    <property type="entry name" value="Piwi"/>
    <property type="match status" value="1"/>
</dbReference>
<dbReference type="Pfam" id="PF16488">
    <property type="entry name" value="ArgoL2"/>
    <property type="match status" value="1"/>
</dbReference>
<dbReference type="Pfam" id="PF02170">
    <property type="entry name" value="PAZ"/>
    <property type="match status" value="1"/>
</dbReference>
<dbReference type="SUPFAM" id="SSF53098">
    <property type="entry name" value="Ribonuclease H-like"/>
    <property type="match status" value="1"/>
</dbReference>
<dbReference type="InterPro" id="IPR032473">
    <property type="entry name" value="Argonaute_Mid_dom"/>
</dbReference>
<dbReference type="InterPro" id="IPR003100">
    <property type="entry name" value="PAZ_dom"/>
</dbReference>
<dbReference type="InterPro" id="IPR012337">
    <property type="entry name" value="RNaseH-like_sf"/>
</dbReference>
<dbReference type="AlphaFoldDB" id="A0A0D2KQE7"/>
<dbReference type="Pfam" id="PF16487">
    <property type="entry name" value="ArgoMid"/>
    <property type="match status" value="1"/>
</dbReference>